<dbReference type="InterPro" id="IPR007110">
    <property type="entry name" value="Ig-like_dom"/>
</dbReference>
<feature type="domain" description="Ig-like" evidence="5">
    <location>
        <begin position="196"/>
        <end position="263"/>
    </location>
</feature>
<dbReference type="GO" id="GO:0004888">
    <property type="term" value="F:transmembrane signaling receptor activity"/>
    <property type="evidence" value="ECO:0007669"/>
    <property type="project" value="TreeGrafter"/>
</dbReference>
<reference evidence="7" key="1">
    <citation type="submission" date="2025-08" db="UniProtKB">
        <authorList>
            <consortium name="RefSeq"/>
        </authorList>
    </citation>
    <scope>IDENTIFICATION</scope>
</reference>
<evidence type="ECO:0000313" key="6">
    <source>
        <dbReference type="Proteomes" id="UP000504632"/>
    </source>
</evidence>
<dbReference type="RefSeq" id="XP_030635210.1">
    <property type="nucleotide sequence ID" value="XM_030779350.1"/>
</dbReference>
<dbReference type="Proteomes" id="UP000504632">
    <property type="component" value="Chromosome 7"/>
</dbReference>
<dbReference type="GO" id="GO:0009897">
    <property type="term" value="C:external side of plasma membrane"/>
    <property type="evidence" value="ECO:0007669"/>
    <property type="project" value="TreeGrafter"/>
</dbReference>
<dbReference type="AlphaFoldDB" id="A0A6J2VQH8"/>
<feature type="region of interest" description="Disordered" evidence="3">
    <location>
        <begin position="158"/>
        <end position="180"/>
    </location>
</feature>
<keyword evidence="1" id="KW-0732">Signal</keyword>
<dbReference type="GO" id="GO:0006955">
    <property type="term" value="P:immune response"/>
    <property type="evidence" value="ECO:0007669"/>
    <property type="project" value="TreeGrafter"/>
</dbReference>
<dbReference type="Pfam" id="PF13927">
    <property type="entry name" value="Ig_3"/>
    <property type="match status" value="2"/>
</dbReference>
<dbReference type="GeneID" id="115816394"/>
<gene>
    <name evidence="7" type="primary">LOC115816394</name>
</gene>
<feature type="transmembrane region" description="Helical" evidence="4">
    <location>
        <begin position="327"/>
        <end position="345"/>
    </location>
</feature>
<evidence type="ECO:0000259" key="5">
    <source>
        <dbReference type="PROSITE" id="PS50835"/>
    </source>
</evidence>
<dbReference type="InParanoid" id="A0A6J2VQH8"/>
<feature type="domain" description="Ig-like" evidence="5">
    <location>
        <begin position="102"/>
        <end position="185"/>
    </location>
</feature>
<dbReference type="SMART" id="SM00408">
    <property type="entry name" value="IGc2"/>
    <property type="match status" value="2"/>
</dbReference>
<protein>
    <submittedName>
        <fullName evidence="7">Basement membrane-specific heparan sulfate proteoglycan core protein-like</fullName>
    </submittedName>
</protein>
<evidence type="ECO:0000256" key="2">
    <source>
        <dbReference type="ARBA" id="ARBA00023157"/>
    </source>
</evidence>
<evidence type="ECO:0000256" key="3">
    <source>
        <dbReference type="SAM" id="MobiDB-lite"/>
    </source>
</evidence>
<name>A0A6J2VQH8_CHACN</name>
<dbReference type="InterPro" id="IPR050488">
    <property type="entry name" value="Ig_Fc_receptor"/>
</dbReference>
<dbReference type="SMART" id="SM00409">
    <property type="entry name" value="IG"/>
    <property type="match status" value="2"/>
</dbReference>
<dbReference type="SUPFAM" id="SSF48726">
    <property type="entry name" value="Immunoglobulin"/>
    <property type="match status" value="2"/>
</dbReference>
<evidence type="ECO:0000256" key="4">
    <source>
        <dbReference type="SAM" id="Phobius"/>
    </source>
</evidence>
<keyword evidence="2" id="KW-1015">Disulfide bond</keyword>
<sequence>MTIPTVSKSDKGLYWCEHPQRGESPKSWITVRAETCTSTGPAYSELKQEDDGDGTTSQVVVYAHIDRNRKKLRKSKGPVKAVDVEPVYSEVRPECPTESRKPVVILQPDKQTFRGETVTLRCEIQGEKDTDWEYSWYKKSSSLSLVSKNQTYRISPVNQSHSGEYTCRGKDRRDSQNSEMSDAVTLTVSSESKPKPQLTSSLKGEVLRGHTVTLSCKPDQSTGWEFYWYRHTQNSSALTQTDKDSYTISSVTDSDGGQYWCRAGRGNPVYYTQYSDAVWLNVPALTKHVCDAEEGSSDVTYAQIVMKNMKIKNKDLFSPLPSGVKIFAGYLTSVGMVGIQVYLVAQ</sequence>
<evidence type="ECO:0000256" key="1">
    <source>
        <dbReference type="ARBA" id="ARBA00022729"/>
    </source>
</evidence>
<keyword evidence="4" id="KW-1133">Transmembrane helix</keyword>
<dbReference type="InterPro" id="IPR003598">
    <property type="entry name" value="Ig_sub2"/>
</dbReference>
<dbReference type="PANTHER" id="PTHR11481:SF64">
    <property type="entry name" value="FC RECEPTOR-LIKE PROTEIN 4"/>
    <property type="match status" value="1"/>
</dbReference>
<dbReference type="InterPro" id="IPR036179">
    <property type="entry name" value="Ig-like_dom_sf"/>
</dbReference>
<dbReference type="InterPro" id="IPR003599">
    <property type="entry name" value="Ig_sub"/>
</dbReference>
<organism evidence="6 7">
    <name type="scientific">Chanos chanos</name>
    <name type="common">Milkfish</name>
    <name type="synonym">Mugil chanos</name>
    <dbReference type="NCBI Taxonomy" id="29144"/>
    <lineage>
        <taxon>Eukaryota</taxon>
        <taxon>Metazoa</taxon>
        <taxon>Chordata</taxon>
        <taxon>Craniata</taxon>
        <taxon>Vertebrata</taxon>
        <taxon>Euteleostomi</taxon>
        <taxon>Actinopterygii</taxon>
        <taxon>Neopterygii</taxon>
        <taxon>Teleostei</taxon>
        <taxon>Ostariophysi</taxon>
        <taxon>Gonorynchiformes</taxon>
        <taxon>Chanidae</taxon>
        <taxon>Chanos</taxon>
    </lineage>
</organism>
<dbReference type="OrthoDB" id="6151406at2759"/>
<dbReference type="PROSITE" id="PS50835">
    <property type="entry name" value="IG_LIKE"/>
    <property type="match status" value="2"/>
</dbReference>
<keyword evidence="4" id="KW-0812">Transmembrane</keyword>
<keyword evidence="4" id="KW-0472">Membrane</keyword>
<dbReference type="FunFam" id="2.60.40.10:FF:001607">
    <property type="entry name" value="Leukocyte immune-type receptor TS32.15 L2.5a"/>
    <property type="match status" value="1"/>
</dbReference>
<evidence type="ECO:0000313" key="7">
    <source>
        <dbReference type="RefSeq" id="XP_030635210.1"/>
    </source>
</evidence>
<dbReference type="InterPro" id="IPR013783">
    <property type="entry name" value="Ig-like_fold"/>
</dbReference>
<proteinExistence type="predicted"/>
<accession>A0A6J2VQH8</accession>
<dbReference type="PANTHER" id="PTHR11481">
    <property type="entry name" value="IMMUNOGLOBULIN FC RECEPTOR"/>
    <property type="match status" value="1"/>
</dbReference>
<keyword evidence="6" id="KW-1185">Reference proteome</keyword>
<dbReference type="Gene3D" id="2.60.40.10">
    <property type="entry name" value="Immunoglobulins"/>
    <property type="match status" value="2"/>
</dbReference>
<dbReference type="GO" id="GO:0007166">
    <property type="term" value="P:cell surface receptor signaling pathway"/>
    <property type="evidence" value="ECO:0007669"/>
    <property type="project" value="TreeGrafter"/>
</dbReference>
<feature type="compositionally biased region" description="Basic and acidic residues" evidence="3">
    <location>
        <begin position="167"/>
        <end position="176"/>
    </location>
</feature>